<sequence length="223" mass="24085">MDKTVYTVLLLLVFVLAAAPVPSSRAADATVQAQNAQAADKLKKETPAAGKTRKAPTTASAKQMSVKKQKNSLHARDWTFSEGSSRDAWQIQGMPTNNLQGRAVGSPVPKDIAPGQVVNTSKGIDSALSQAEKSKKKGALALSVDDESSPWRESVTSGVTPDENLSMESRHVVRAYADTEVNEDMNIGLGPELILRNEHRERPSNNKQPDSVLGMGMQFKLDF</sequence>
<dbReference type="EMBL" id="FMJC01000002">
    <property type="protein sequence ID" value="SCM73260.1"/>
    <property type="molecule type" value="Genomic_DNA"/>
</dbReference>
<feature type="region of interest" description="Disordered" evidence="1">
    <location>
        <begin position="38"/>
        <end position="76"/>
    </location>
</feature>
<evidence type="ECO:0000256" key="1">
    <source>
        <dbReference type="SAM" id="MobiDB-lite"/>
    </source>
</evidence>
<feature type="region of interest" description="Disordered" evidence="1">
    <location>
        <begin position="132"/>
        <end position="162"/>
    </location>
</feature>
<protein>
    <submittedName>
        <fullName evidence="3">Uncharacterized protein</fullName>
    </submittedName>
</protein>
<proteinExistence type="predicted"/>
<evidence type="ECO:0000256" key="2">
    <source>
        <dbReference type="SAM" id="SignalP"/>
    </source>
</evidence>
<feature type="signal peptide" evidence="2">
    <location>
        <begin position="1"/>
        <end position="26"/>
    </location>
</feature>
<feature type="region of interest" description="Disordered" evidence="1">
    <location>
        <begin position="97"/>
        <end position="117"/>
    </location>
</feature>
<organism evidence="3">
    <name type="scientific">uncultured Desulfovibrio sp</name>
    <dbReference type="NCBI Taxonomy" id="167968"/>
    <lineage>
        <taxon>Bacteria</taxon>
        <taxon>Pseudomonadati</taxon>
        <taxon>Thermodesulfobacteriota</taxon>
        <taxon>Desulfovibrionia</taxon>
        <taxon>Desulfovibrionales</taxon>
        <taxon>Desulfovibrionaceae</taxon>
        <taxon>Desulfovibrio</taxon>
        <taxon>environmental samples</taxon>
    </lineage>
</organism>
<gene>
    <name evidence="3" type="ORF">KL86DES1_21186</name>
</gene>
<accession>A0A212L6V6</accession>
<feature type="chain" id="PRO_5013098055" evidence="2">
    <location>
        <begin position="27"/>
        <end position="223"/>
    </location>
</feature>
<name>A0A212L6V6_9BACT</name>
<reference evidence="3" key="1">
    <citation type="submission" date="2016-08" db="EMBL/GenBank/DDBJ databases">
        <authorList>
            <person name="Seilhamer J.J."/>
        </authorList>
    </citation>
    <scope>NUCLEOTIDE SEQUENCE</scope>
    <source>
        <strain evidence="3">86-1</strain>
    </source>
</reference>
<dbReference type="AlphaFoldDB" id="A0A212L6V6"/>
<evidence type="ECO:0000313" key="3">
    <source>
        <dbReference type="EMBL" id="SCM73260.1"/>
    </source>
</evidence>
<keyword evidence="2" id="KW-0732">Signal</keyword>
<dbReference type="RefSeq" id="WP_179980608.1">
    <property type="nucleotide sequence ID" value="NZ_LT608333.1"/>
</dbReference>